<evidence type="ECO:0000256" key="4">
    <source>
        <dbReference type="ARBA" id="ARBA00022989"/>
    </source>
</evidence>
<feature type="region of interest" description="Disordered" evidence="6">
    <location>
        <begin position="35"/>
        <end position="67"/>
    </location>
</feature>
<feature type="region of interest" description="Disordered" evidence="6">
    <location>
        <begin position="340"/>
        <end position="368"/>
    </location>
</feature>
<evidence type="ECO:0000256" key="2">
    <source>
        <dbReference type="ARBA" id="ARBA00022475"/>
    </source>
</evidence>
<organism evidence="8 9">
    <name type="scientific">Aureimonas populi</name>
    <dbReference type="NCBI Taxonomy" id="1701758"/>
    <lineage>
        <taxon>Bacteria</taxon>
        <taxon>Pseudomonadati</taxon>
        <taxon>Pseudomonadota</taxon>
        <taxon>Alphaproteobacteria</taxon>
        <taxon>Hyphomicrobiales</taxon>
        <taxon>Aurantimonadaceae</taxon>
        <taxon>Aureimonas</taxon>
    </lineage>
</organism>
<keyword evidence="3 7" id="KW-0812">Transmembrane</keyword>
<feature type="transmembrane region" description="Helical" evidence="7">
    <location>
        <begin position="308"/>
        <end position="330"/>
    </location>
</feature>
<reference evidence="9" key="1">
    <citation type="journal article" date="2019" name="Int. J. Syst. Evol. Microbiol.">
        <title>The Global Catalogue of Microorganisms (GCM) 10K type strain sequencing project: providing services to taxonomists for standard genome sequencing and annotation.</title>
        <authorList>
            <consortium name="The Broad Institute Genomics Platform"/>
            <consortium name="The Broad Institute Genome Sequencing Center for Infectious Disease"/>
            <person name="Wu L."/>
            <person name="Ma J."/>
        </authorList>
    </citation>
    <scope>NUCLEOTIDE SEQUENCE [LARGE SCALE GENOMIC DNA]</scope>
    <source>
        <strain evidence="9">ZS-35-S2</strain>
    </source>
</reference>
<dbReference type="Pfam" id="PF03631">
    <property type="entry name" value="Virul_fac_BrkB"/>
    <property type="match status" value="1"/>
</dbReference>
<evidence type="ECO:0000256" key="1">
    <source>
        <dbReference type="ARBA" id="ARBA00004651"/>
    </source>
</evidence>
<feature type="transmembrane region" description="Helical" evidence="7">
    <location>
        <begin position="196"/>
        <end position="223"/>
    </location>
</feature>
<evidence type="ECO:0000256" key="3">
    <source>
        <dbReference type="ARBA" id="ARBA00022692"/>
    </source>
</evidence>
<proteinExistence type="predicted"/>
<feature type="transmembrane region" description="Helical" evidence="7">
    <location>
        <begin position="89"/>
        <end position="118"/>
    </location>
</feature>
<dbReference type="EMBL" id="JBHUIJ010000012">
    <property type="protein sequence ID" value="MFD2237754.1"/>
    <property type="molecule type" value="Genomic_DNA"/>
</dbReference>
<keyword evidence="5 7" id="KW-0472">Membrane</keyword>
<dbReference type="Proteomes" id="UP001597371">
    <property type="component" value="Unassembled WGS sequence"/>
</dbReference>
<evidence type="ECO:0000256" key="5">
    <source>
        <dbReference type="ARBA" id="ARBA00023136"/>
    </source>
</evidence>
<feature type="transmembrane region" description="Helical" evidence="7">
    <location>
        <begin position="157"/>
        <end position="175"/>
    </location>
</feature>
<dbReference type="RefSeq" id="WP_209736392.1">
    <property type="nucleotide sequence ID" value="NZ_CP072611.1"/>
</dbReference>
<comment type="caution">
    <text evidence="8">The sequence shown here is derived from an EMBL/GenBank/DDBJ whole genome shotgun (WGS) entry which is preliminary data.</text>
</comment>
<dbReference type="NCBIfam" id="TIGR00765">
    <property type="entry name" value="yihY_not_rbn"/>
    <property type="match status" value="1"/>
</dbReference>
<protein>
    <submittedName>
        <fullName evidence="8">YihY/virulence factor BrkB family protein</fullName>
    </submittedName>
</protein>
<keyword evidence="4 7" id="KW-1133">Transmembrane helix</keyword>
<accession>A0ABW5CKK6</accession>
<keyword evidence="9" id="KW-1185">Reference proteome</keyword>
<evidence type="ECO:0000313" key="8">
    <source>
        <dbReference type="EMBL" id="MFD2237754.1"/>
    </source>
</evidence>
<feature type="transmembrane region" description="Helical" evidence="7">
    <location>
        <begin position="274"/>
        <end position="296"/>
    </location>
</feature>
<keyword evidence="2" id="KW-1003">Cell membrane</keyword>
<sequence length="368" mass="39995">MESSKARLRDTPRQRRTPLWAIAIMGIGTLSRFGRRDSGGEESAEVQDGTSAGSQAARGREAGAPSEMTARGWKDILLRTYSEFNDDRLMLVAAGLTFYVLLAIFPAISALVSIYGIFADPATVSEHLDVLDGVVPGGGMDILAETMSRLAAQGRTTLGFGLVFGLGIALWSANAGMKSLFDALNIVYGETEKRSFVKLTLISLLFTLSTLIFIIVALGAVVVLPVALNFFGLGVVEEWLLLLRWPILLVVVSVGISIIFRYGPSREKAKWRWVNWGSALAALLWVIVSILFSWYVENFGSYDETYGSLGAAVGFMTWIWISSMVILLGAELNAELEHQTAKDTTTEPNQPMGQRGARMADSLGKQTG</sequence>
<dbReference type="InterPro" id="IPR017039">
    <property type="entry name" value="Virul_fac_BrkB"/>
</dbReference>
<evidence type="ECO:0000256" key="7">
    <source>
        <dbReference type="SAM" id="Phobius"/>
    </source>
</evidence>
<comment type="subcellular location">
    <subcellularLocation>
        <location evidence="1">Cell membrane</location>
        <topology evidence="1">Multi-pass membrane protein</topology>
    </subcellularLocation>
</comment>
<dbReference type="PANTHER" id="PTHR30213">
    <property type="entry name" value="INNER MEMBRANE PROTEIN YHJD"/>
    <property type="match status" value="1"/>
</dbReference>
<dbReference type="PANTHER" id="PTHR30213:SF0">
    <property type="entry name" value="UPF0761 MEMBRANE PROTEIN YIHY"/>
    <property type="match status" value="1"/>
</dbReference>
<name>A0ABW5CKK6_9HYPH</name>
<feature type="transmembrane region" description="Helical" evidence="7">
    <location>
        <begin position="243"/>
        <end position="262"/>
    </location>
</feature>
<evidence type="ECO:0000313" key="9">
    <source>
        <dbReference type="Proteomes" id="UP001597371"/>
    </source>
</evidence>
<gene>
    <name evidence="8" type="ORF">ACFSKQ_09795</name>
</gene>
<evidence type="ECO:0000256" key="6">
    <source>
        <dbReference type="SAM" id="MobiDB-lite"/>
    </source>
</evidence>